<dbReference type="InterPro" id="IPR000644">
    <property type="entry name" value="CBS_dom"/>
</dbReference>
<dbReference type="PANTHER" id="PTHR43080:SF26">
    <property type="entry name" value="REGULATORY PROTEIN"/>
    <property type="match status" value="1"/>
</dbReference>
<dbReference type="PROSITE" id="PS51371">
    <property type="entry name" value="CBS"/>
    <property type="match status" value="2"/>
</dbReference>
<dbReference type="OrthoDB" id="9790355at2"/>
<name>A0A517WTE3_9PLAN</name>
<keyword evidence="1 2" id="KW-0129">CBS domain</keyword>
<dbReference type="InterPro" id="IPR051257">
    <property type="entry name" value="Diverse_CBS-Domain"/>
</dbReference>
<dbReference type="Pfam" id="PF00571">
    <property type="entry name" value="CBS"/>
    <property type="match status" value="2"/>
</dbReference>
<dbReference type="InterPro" id="IPR044729">
    <property type="entry name" value="CBS_bac"/>
</dbReference>
<organism evidence="4 5">
    <name type="scientific">Gimesia aquarii</name>
    <dbReference type="NCBI Taxonomy" id="2527964"/>
    <lineage>
        <taxon>Bacteria</taxon>
        <taxon>Pseudomonadati</taxon>
        <taxon>Planctomycetota</taxon>
        <taxon>Planctomycetia</taxon>
        <taxon>Planctomycetales</taxon>
        <taxon>Planctomycetaceae</taxon>
        <taxon>Gimesia</taxon>
    </lineage>
</organism>
<dbReference type="SMART" id="SM00116">
    <property type="entry name" value="CBS"/>
    <property type="match status" value="2"/>
</dbReference>
<sequence>MNKPMLAKDIMVTKLITLTPDMDVLEAIGLLLSHRISGAPVVDAENRVLGVFSERCCMEVLIKANYEQLPSSQIFPFVDTEARVITEDTDLLTIAQIFLSTATRRLPVVRDDRYLVGQISRRDLLQAENKNLRFESTESAEINLLYLSGIIERAESPIS</sequence>
<dbReference type="PANTHER" id="PTHR43080">
    <property type="entry name" value="CBS DOMAIN-CONTAINING PROTEIN CBSX3, MITOCHONDRIAL"/>
    <property type="match status" value="1"/>
</dbReference>
<dbReference type="Gene3D" id="3.10.580.10">
    <property type="entry name" value="CBS-domain"/>
    <property type="match status" value="1"/>
</dbReference>
<dbReference type="CDD" id="cd04629">
    <property type="entry name" value="CBS_pair_bac"/>
    <property type="match status" value="1"/>
</dbReference>
<dbReference type="RefSeq" id="WP_145173347.1">
    <property type="nucleotide sequence ID" value="NZ_CP037422.1"/>
</dbReference>
<dbReference type="InterPro" id="IPR046342">
    <property type="entry name" value="CBS_dom_sf"/>
</dbReference>
<proteinExistence type="predicted"/>
<dbReference type="Proteomes" id="UP000318384">
    <property type="component" value="Chromosome"/>
</dbReference>
<evidence type="ECO:0000313" key="5">
    <source>
        <dbReference type="Proteomes" id="UP000318384"/>
    </source>
</evidence>
<dbReference type="EMBL" id="CP037422">
    <property type="protein sequence ID" value="QDU08531.1"/>
    <property type="molecule type" value="Genomic_DNA"/>
</dbReference>
<accession>A0A517WTE3</accession>
<evidence type="ECO:0000256" key="1">
    <source>
        <dbReference type="ARBA" id="ARBA00023122"/>
    </source>
</evidence>
<evidence type="ECO:0000256" key="2">
    <source>
        <dbReference type="PROSITE-ProRule" id="PRU00703"/>
    </source>
</evidence>
<dbReference type="AlphaFoldDB" id="A0A517WTE3"/>
<evidence type="ECO:0000259" key="3">
    <source>
        <dbReference type="PROSITE" id="PS51371"/>
    </source>
</evidence>
<feature type="domain" description="CBS" evidence="3">
    <location>
        <begin position="11"/>
        <end position="67"/>
    </location>
</feature>
<feature type="domain" description="CBS" evidence="3">
    <location>
        <begin position="78"/>
        <end position="136"/>
    </location>
</feature>
<reference evidence="4 5" key="1">
    <citation type="submission" date="2019-03" db="EMBL/GenBank/DDBJ databases">
        <title>Deep-cultivation of Planctomycetes and their phenomic and genomic characterization uncovers novel biology.</title>
        <authorList>
            <person name="Wiegand S."/>
            <person name="Jogler M."/>
            <person name="Boedeker C."/>
            <person name="Pinto D."/>
            <person name="Vollmers J."/>
            <person name="Rivas-Marin E."/>
            <person name="Kohn T."/>
            <person name="Peeters S.H."/>
            <person name="Heuer A."/>
            <person name="Rast P."/>
            <person name="Oberbeckmann S."/>
            <person name="Bunk B."/>
            <person name="Jeske O."/>
            <person name="Meyerdierks A."/>
            <person name="Storesund J.E."/>
            <person name="Kallscheuer N."/>
            <person name="Luecker S."/>
            <person name="Lage O.M."/>
            <person name="Pohl T."/>
            <person name="Merkel B.J."/>
            <person name="Hornburger P."/>
            <person name="Mueller R.-W."/>
            <person name="Bruemmer F."/>
            <person name="Labrenz M."/>
            <person name="Spormann A.M."/>
            <person name="Op den Camp H."/>
            <person name="Overmann J."/>
            <person name="Amann R."/>
            <person name="Jetten M.S.M."/>
            <person name="Mascher T."/>
            <person name="Medema M.H."/>
            <person name="Devos D.P."/>
            <person name="Kaster A.-K."/>
            <person name="Ovreas L."/>
            <person name="Rohde M."/>
            <person name="Galperin M.Y."/>
            <person name="Jogler C."/>
        </authorList>
    </citation>
    <scope>NUCLEOTIDE SEQUENCE [LARGE SCALE GENOMIC DNA]</scope>
    <source>
        <strain evidence="4 5">V202</strain>
    </source>
</reference>
<keyword evidence="5" id="KW-1185">Reference proteome</keyword>
<evidence type="ECO:0000313" key="4">
    <source>
        <dbReference type="EMBL" id="QDU08531.1"/>
    </source>
</evidence>
<dbReference type="SUPFAM" id="SSF54631">
    <property type="entry name" value="CBS-domain pair"/>
    <property type="match status" value="1"/>
</dbReference>
<gene>
    <name evidence="4" type="ORF">V202x_19000</name>
</gene>
<protein>
    <submittedName>
        <fullName evidence="4">Inosine 5'-monophosphate dehydrogenase</fullName>
    </submittedName>
</protein>